<evidence type="ECO:0000256" key="8">
    <source>
        <dbReference type="SAM" id="MobiDB-lite"/>
    </source>
</evidence>
<accession>A0AAF0W6T9</accession>
<feature type="compositionally biased region" description="Basic and acidic residues" evidence="8">
    <location>
        <begin position="558"/>
        <end position="575"/>
    </location>
</feature>
<dbReference type="PANTHER" id="PTHR12663">
    <property type="entry name" value="ANDROGEN INDUCED INHIBITOR OF PROLIFERATION AS3 / PDS5-RELATED"/>
    <property type="match status" value="1"/>
</dbReference>
<dbReference type="GO" id="GO:0005634">
    <property type="term" value="C:nucleus"/>
    <property type="evidence" value="ECO:0007669"/>
    <property type="project" value="UniProtKB-SubCell"/>
</dbReference>
<protein>
    <recommendedName>
        <fullName evidence="11">Tudor domain-containing protein</fullName>
    </recommendedName>
</protein>
<dbReference type="SUPFAM" id="SSF48371">
    <property type="entry name" value="ARM repeat"/>
    <property type="match status" value="1"/>
</dbReference>
<dbReference type="EMBL" id="CP093343">
    <property type="protein sequence ID" value="WOG84102.1"/>
    <property type="molecule type" value="Genomic_DNA"/>
</dbReference>
<keyword evidence="6" id="KW-0539">Nucleus</keyword>
<keyword evidence="7" id="KW-0131">Cell cycle</keyword>
<dbReference type="InterPro" id="IPR039776">
    <property type="entry name" value="Pds5"/>
</dbReference>
<dbReference type="AlphaFoldDB" id="A0AAF0W6T9"/>
<dbReference type="Proteomes" id="UP000077755">
    <property type="component" value="Chromosome 1"/>
</dbReference>
<feature type="compositionally biased region" description="Basic and acidic residues" evidence="8">
    <location>
        <begin position="643"/>
        <end position="662"/>
    </location>
</feature>
<feature type="region of interest" description="Disordered" evidence="8">
    <location>
        <begin position="354"/>
        <end position="374"/>
    </location>
</feature>
<keyword evidence="2" id="KW-0132">Cell division</keyword>
<organism evidence="9 10">
    <name type="scientific">Daucus carota subsp. sativus</name>
    <name type="common">Carrot</name>
    <dbReference type="NCBI Taxonomy" id="79200"/>
    <lineage>
        <taxon>Eukaryota</taxon>
        <taxon>Viridiplantae</taxon>
        <taxon>Streptophyta</taxon>
        <taxon>Embryophyta</taxon>
        <taxon>Tracheophyta</taxon>
        <taxon>Spermatophyta</taxon>
        <taxon>Magnoliopsida</taxon>
        <taxon>eudicotyledons</taxon>
        <taxon>Gunneridae</taxon>
        <taxon>Pentapetalae</taxon>
        <taxon>asterids</taxon>
        <taxon>campanulids</taxon>
        <taxon>Apiales</taxon>
        <taxon>Apiaceae</taxon>
        <taxon>Apioideae</taxon>
        <taxon>Scandiceae</taxon>
        <taxon>Daucinae</taxon>
        <taxon>Daucus</taxon>
        <taxon>Daucus sect. Daucus</taxon>
    </lineage>
</organism>
<keyword evidence="5" id="KW-0234">DNA repair</keyword>
<keyword evidence="10" id="KW-1185">Reference proteome</keyword>
<feature type="region of interest" description="Disordered" evidence="8">
    <location>
        <begin position="431"/>
        <end position="581"/>
    </location>
</feature>
<dbReference type="Pfam" id="PF20168">
    <property type="entry name" value="PDS5"/>
    <property type="match status" value="1"/>
</dbReference>
<feature type="compositionally biased region" description="Basic and acidic residues" evidence="8">
    <location>
        <begin position="447"/>
        <end position="469"/>
    </location>
</feature>
<dbReference type="GO" id="GO:0006281">
    <property type="term" value="P:DNA repair"/>
    <property type="evidence" value="ECO:0007669"/>
    <property type="project" value="UniProtKB-KW"/>
</dbReference>
<evidence type="ECO:0000256" key="7">
    <source>
        <dbReference type="ARBA" id="ARBA00023306"/>
    </source>
</evidence>
<feature type="compositionally biased region" description="Basic and acidic residues" evidence="8">
    <location>
        <begin position="499"/>
        <end position="518"/>
    </location>
</feature>
<reference evidence="9" key="2">
    <citation type="submission" date="2022-03" db="EMBL/GenBank/DDBJ databases">
        <title>Draft title - Genomic analysis of global carrot germplasm unveils the trajectory of domestication and the origin of high carotenoid orange carrot.</title>
        <authorList>
            <person name="Iorizzo M."/>
            <person name="Ellison S."/>
            <person name="Senalik D."/>
            <person name="Macko-Podgorni A."/>
            <person name="Grzebelus D."/>
            <person name="Bostan H."/>
            <person name="Rolling W."/>
            <person name="Curaba J."/>
            <person name="Simon P."/>
        </authorList>
    </citation>
    <scope>NUCLEOTIDE SEQUENCE</scope>
    <source>
        <tissue evidence="9">Leaf</tissue>
    </source>
</reference>
<dbReference type="PANTHER" id="PTHR12663:SF3">
    <property type="entry name" value="SISTER CHROMATID COHESION PROTEIN PDS5 HOMOLOG C"/>
    <property type="match status" value="1"/>
</dbReference>
<evidence type="ECO:0000256" key="5">
    <source>
        <dbReference type="ARBA" id="ARBA00023204"/>
    </source>
</evidence>
<sequence>MAVSSKDLNLVQQIEEIGHSLGELPTEVDVLLPVLDRVDVLLSQVEQSPSRQLLDACSIAMKALVKEPLLKHCDDDVKVYLASCLCEVFRITAPELPYEDNEIKEIFRLVVSSFKDLSDMSSRSYSKRVSILDNVARVRSPVVMLDLECDSLIVEMFYNFLGSIRDYHPESIFKYMESVMTLVIEESEDVSLDLMTPILGVLKKDNEDTQTISQKLGEKVLETCTVKIKPYLLQAVKSLGGPLSQYSDIVSYICEEAGVVEHHDDNGSINQLDSHVSPLPSLAIEKEMVGESMPLGKGTSSDVVVVKVLSDDVTGKISDSKIKAQKIKLKDSTLDAPCDQSSLKDADRAFNMSVKRQKRSERKQMNLNQDDPRQEILAKKDGKTEKDGNRIDAHILTDPINVLTDTKSDETTSDSETKPLIMEIAKRLSGKKRKGMTLNKPEAANVKYEKEKATSAQSPKEKKVTDNKKAQPSVKEGQNETNVIEPEEKLIKYFKRGKKGNDESKGKENTDMKEEKVSLKRKKLKAETVPDAEILKQSTKRRQKEVISSPKTELSSKSVKDGKYSEDSKIKDNRKQTGKNKANVAYGANLVDSKIKVWWKDDHEFYEGVVVSFDPENKKHKVLYDDGEIEILTLKNERWEFVKDGTIKNKQEGKTSNEDVQTKSKAIKSKKGGTKSPPDNEETLTPISTSESNKGKSASKSKSKTLRGGSKSDGKGTKRS</sequence>
<dbReference type="CDD" id="cd20404">
    <property type="entry name" value="Tudor_Agenet_AtEML-like"/>
    <property type="match status" value="1"/>
</dbReference>
<dbReference type="GO" id="GO:0051301">
    <property type="term" value="P:cell division"/>
    <property type="evidence" value="ECO:0007669"/>
    <property type="project" value="UniProtKB-KW"/>
</dbReference>
<keyword evidence="3" id="KW-0227">DNA damage</keyword>
<gene>
    <name evidence="9" type="ORF">DCAR_0103282</name>
</gene>
<feature type="compositionally biased region" description="Basic and acidic residues" evidence="8">
    <location>
        <begin position="710"/>
        <end position="720"/>
    </location>
</feature>
<proteinExistence type="predicted"/>
<evidence type="ECO:0000256" key="4">
    <source>
        <dbReference type="ARBA" id="ARBA00022776"/>
    </source>
</evidence>
<evidence type="ECO:0000313" key="9">
    <source>
        <dbReference type="EMBL" id="WOG84102.1"/>
    </source>
</evidence>
<dbReference type="GO" id="GO:0000785">
    <property type="term" value="C:chromatin"/>
    <property type="evidence" value="ECO:0007669"/>
    <property type="project" value="TreeGrafter"/>
</dbReference>
<dbReference type="GO" id="GO:0007064">
    <property type="term" value="P:mitotic sister chromatid cohesion"/>
    <property type="evidence" value="ECO:0007669"/>
    <property type="project" value="InterPro"/>
</dbReference>
<evidence type="ECO:0008006" key="11">
    <source>
        <dbReference type="Google" id="ProtNLM"/>
    </source>
</evidence>
<evidence type="ECO:0000256" key="1">
    <source>
        <dbReference type="ARBA" id="ARBA00004123"/>
    </source>
</evidence>
<feature type="region of interest" description="Disordered" evidence="8">
    <location>
        <begin position="643"/>
        <end position="720"/>
    </location>
</feature>
<comment type="subcellular location">
    <subcellularLocation>
        <location evidence="1">Nucleus</location>
    </subcellularLocation>
</comment>
<evidence type="ECO:0000313" key="10">
    <source>
        <dbReference type="Proteomes" id="UP000077755"/>
    </source>
</evidence>
<reference evidence="9" key="1">
    <citation type="journal article" date="2016" name="Nat. Genet.">
        <title>A high-quality carrot genome assembly provides new insights into carotenoid accumulation and asterid genome evolution.</title>
        <authorList>
            <person name="Iorizzo M."/>
            <person name="Ellison S."/>
            <person name="Senalik D."/>
            <person name="Zeng P."/>
            <person name="Satapoomin P."/>
            <person name="Huang J."/>
            <person name="Bowman M."/>
            <person name="Iovene M."/>
            <person name="Sanseverino W."/>
            <person name="Cavagnaro P."/>
            <person name="Yildiz M."/>
            <person name="Macko-Podgorni A."/>
            <person name="Moranska E."/>
            <person name="Grzebelus E."/>
            <person name="Grzebelus D."/>
            <person name="Ashrafi H."/>
            <person name="Zheng Z."/>
            <person name="Cheng S."/>
            <person name="Spooner D."/>
            <person name="Van Deynze A."/>
            <person name="Simon P."/>
        </authorList>
    </citation>
    <scope>NUCLEOTIDE SEQUENCE</scope>
    <source>
        <tissue evidence="9">Leaf</tissue>
    </source>
</reference>
<keyword evidence="4" id="KW-0498">Mitosis</keyword>
<evidence type="ECO:0000256" key="2">
    <source>
        <dbReference type="ARBA" id="ARBA00022618"/>
    </source>
</evidence>
<dbReference type="InterPro" id="IPR016024">
    <property type="entry name" value="ARM-type_fold"/>
</dbReference>
<dbReference type="GO" id="GO:0035825">
    <property type="term" value="P:homologous recombination"/>
    <property type="evidence" value="ECO:0007669"/>
    <property type="project" value="UniProtKB-ARBA"/>
</dbReference>
<dbReference type="SUPFAM" id="SSF63748">
    <property type="entry name" value="Tudor/PWWP/MBT"/>
    <property type="match status" value="1"/>
</dbReference>
<name>A0AAF0W6T9_DAUCS</name>
<evidence type="ECO:0000256" key="3">
    <source>
        <dbReference type="ARBA" id="ARBA00022763"/>
    </source>
</evidence>
<evidence type="ECO:0000256" key="6">
    <source>
        <dbReference type="ARBA" id="ARBA00023242"/>
    </source>
</evidence>
<dbReference type="Gene3D" id="2.30.30.140">
    <property type="match status" value="1"/>
</dbReference>